<dbReference type="InterPro" id="IPR006135">
    <property type="entry name" value="T3SS_substrate_exporter"/>
</dbReference>
<keyword evidence="11 13" id="KW-1006">Bacterial flagellum protein export</keyword>
<dbReference type="PANTHER" id="PTHR30531:SF12">
    <property type="entry name" value="FLAGELLAR BIOSYNTHETIC PROTEIN FLHB"/>
    <property type="match status" value="1"/>
</dbReference>
<keyword evidence="4 13" id="KW-0813">Transport</keyword>
<dbReference type="InterPro" id="IPR029025">
    <property type="entry name" value="T3SS_substrate_exporter_C"/>
</dbReference>
<dbReference type="GO" id="GO:0005886">
    <property type="term" value="C:plasma membrane"/>
    <property type="evidence" value="ECO:0007669"/>
    <property type="project" value="UniProtKB-SubCell"/>
</dbReference>
<keyword evidence="15" id="KW-0282">Flagellum</keyword>
<dbReference type="RefSeq" id="WP_070115656.1">
    <property type="nucleotide sequence ID" value="NZ_CAXATG010000002.1"/>
</dbReference>
<evidence type="ECO:0000256" key="4">
    <source>
        <dbReference type="ARBA" id="ARBA00022448"/>
    </source>
</evidence>
<evidence type="ECO:0000256" key="8">
    <source>
        <dbReference type="ARBA" id="ARBA00022927"/>
    </source>
</evidence>
<dbReference type="PRINTS" id="PR00950">
    <property type="entry name" value="TYPE3IMSPROT"/>
</dbReference>
<evidence type="ECO:0000256" key="12">
    <source>
        <dbReference type="ARBA" id="ARBA00025078"/>
    </source>
</evidence>
<feature type="region of interest" description="Disordered" evidence="14">
    <location>
        <begin position="1"/>
        <end position="27"/>
    </location>
</feature>
<evidence type="ECO:0000256" key="6">
    <source>
        <dbReference type="ARBA" id="ARBA00022692"/>
    </source>
</evidence>
<dbReference type="Pfam" id="PF01312">
    <property type="entry name" value="Bac_export_2"/>
    <property type="match status" value="1"/>
</dbReference>
<dbReference type="NCBIfam" id="TIGR00328">
    <property type="entry name" value="flhB"/>
    <property type="match status" value="1"/>
</dbReference>
<keyword evidence="10 13" id="KW-0472">Membrane</keyword>
<evidence type="ECO:0000256" key="9">
    <source>
        <dbReference type="ARBA" id="ARBA00022989"/>
    </source>
</evidence>
<protein>
    <recommendedName>
        <fullName evidence="3 13">Flagellar biosynthetic protein FlhB</fullName>
    </recommendedName>
</protein>
<evidence type="ECO:0000313" key="16">
    <source>
        <dbReference type="Proteomes" id="UP000175669"/>
    </source>
</evidence>
<evidence type="ECO:0000256" key="2">
    <source>
        <dbReference type="ARBA" id="ARBA00010690"/>
    </source>
</evidence>
<evidence type="ECO:0000256" key="3">
    <source>
        <dbReference type="ARBA" id="ARBA00021622"/>
    </source>
</evidence>
<feature type="transmembrane region" description="Helical" evidence="13">
    <location>
        <begin position="94"/>
        <end position="115"/>
    </location>
</feature>
<dbReference type="Proteomes" id="UP000175669">
    <property type="component" value="Unassembled WGS sequence"/>
</dbReference>
<sequence length="377" mass="41708">MAEQDSSSEKTQEPTPKRLEKAKEEGDTVRSKELNTLAILLSGTAAVLMFGGFMIQMLAGLMGHNFVLEREQVFDTSAMLSHLNVSAMQGLRSLLPVFGVLLVAALLGPIGLGGWNLSTKAVMPKASRMNPMSGLGRMFGPKALMELAKAMAKVVVVAAIALVIMAFYWQEILSIMSEPILPAMRHALSILGWSVLAMSCAMILITIVDIPFQIHSHTQKLRMTFQEVKDESKDTEGKPEIKQKIRQLQYQMTQNRMLGNLPEADVVVTNPQHYAVALKYQQGGSAAPIMIGKGIDFMALRIREVAKEHDIPIVESPVLARAIYYNTDLDEEIPEGLYKAVAQVLAYVFQLRQYKHKGGRRPVLADNLLVPEDLQHD</sequence>
<dbReference type="AlphaFoldDB" id="A0A1E8CI43"/>
<feature type="compositionally biased region" description="Basic and acidic residues" evidence="14">
    <location>
        <begin position="7"/>
        <end position="27"/>
    </location>
</feature>
<keyword evidence="9 13" id="KW-1133">Transmembrane helix</keyword>
<dbReference type="OrthoDB" id="9807950at2"/>
<proteinExistence type="inferred from homology"/>
<feature type="transmembrane region" description="Helical" evidence="13">
    <location>
        <begin position="190"/>
        <end position="212"/>
    </location>
</feature>
<keyword evidence="15" id="KW-0966">Cell projection</keyword>
<evidence type="ECO:0000313" key="15">
    <source>
        <dbReference type="EMBL" id="OFE12032.1"/>
    </source>
</evidence>
<comment type="caution">
    <text evidence="15">The sequence shown here is derived from an EMBL/GenBank/DDBJ whole genome shotgun (WGS) entry which is preliminary data.</text>
</comment>
<evidence type="ECO:0000256" key="14">
    <source>
        <dbReference type="SAM" id="MobiDB-lite"/>
    </source>
</evidence>
<dbReference type="GO" id="GO:0009306">
    <property type="term" value="P:protein secretion"/>
    <property type="evidence" value="ECO:0007669"/>
    <property type="project" value="InterPro"/>
</dbReference>
<dbReference type="PANTHER" id="PTHR30531">
    <property type="entry name" value="FLAGELLAR BIOSYNTHETIC PROTEIN FLHB"/>
    <property type="match status" value="1"/>
</dbReference>
<dbReference type="Gene3D" id="6.10.250.2080">
    <property type="match status" value="1"/>
</dbReference>
<dbReference type="EMBL" id="MASR01000001">
    <property type="protein sequence ID" value="OFE12032.1"/>
    <property type="molecule type" value="Genomic_DNA"/>
</dbReference>
<organism evidence="15 16">
    <name type="scientific">Pseudohongiella acticola</name>
    <dbReference type="NCBI Taxonomy" id="1524254"/>
    <lineage>
        <taxon>Bacteria</taxon>
        <taxon>Pseudomonadati</taxon>
        <taxon>Pseudomonadota</taxon>
        <taxon>Gammaproteobacteria</taxon>
        <taxon>Pseudomonadales</taxon>
        <taxon>Pseudohongiellaceae</taxon>
        <taxon>Pseudohongiella</taxon>
    </lineage>
</organism>
<evidence type="ECO:0000256" key="7">
    <source>
        <dbReference type="ARBA" id="ARBA00022795"/>
    </source>
</evidence>
<evidence type="ECO:0000256" key="5">
    <source>
        <dbReference type="ARBA" id="ARBA00022475"/>
    </source>
</evidence>
<keyword evidence="16" id="KW-1185">Reference proteome</keyword>
<dbReference type="GO" id="GO:0044780">
    <property type="term" value="P:bacterial-type flagellum assembly"/>
    <property type="evidence" value="ECO:0007669"/>
    <property type="project" value="InterPro"/>
</dbReference>
<dbReference type="Gene3D" id="3.40.1690.10">
    <property type="entry name" value="secretion proteins EscU"/>
    <property type="match status" value="1"/>
</dbReference>
<evidence type="ECO:0000256" key="13">
    <source>
        <dbReference type="RuleBase" id="RU364091"/>
    </source>
</evidence>
<reference evidence="16" key="1">
    <citation type="submission" date="2016-07" db="EMBL/GenBank/DDBJ databases">
        <authorList>
            <person name="Florea S."/>
            <person name="Webb J.S."/>
            <person name="Jaromczyk J."/>
            <person name="Schardl C.L."/>
        </authorList>
    </citation>
    <scope>NUCLEOTIDE SEQUENCE [LARGE SCALE GENOMIC DNA]</scope>
    <source>
        <strain evidence="16">KCTC 42131</strain>
    </source>
</reference>
<feature type="transmembrane region" description="Helical" evidence="13">
    <location>
        <begin position="37"/>
        <end position="59"/>
    </location>
</feature>
<dbReference type="STRING" id="1524254.PHACT_01840"/>
<evidence type="ECO:0000256" key="1">
    <source>
        <dbReference type="ARBA" id="ARBA00004651"/>
    </source>
</evidence>
<keyword evidence="6 13" id="KW-0812">Transmembrane</keyword>
<keyword evidence="15" id="KW-0969">Cilium</keyword>
<feature type="transmembrane region" description="Helical" evidence="13">
    <location>
        <begin position="150"/>
        <end position="170"/>
    </location>
</feature>
<comment type="function">
    <text evidence="12 13">Required for formation of the rod structure in the basal body of the flagellar apparatus. Together with FliI and FliH, may constitute the export apparatus of flagellin.</text>
</comment>
<keyword evidence="8 13" id="KW-0653">Protein transport</keyword>
<comment type="subcellular location">
    <subcellularLocation>
        <location evidence="1">Cell membrane</location>
        <topology evidence="1">Multi-pass membrane protein</topology>
    </subcellularLocation>
</comment>
<dbReference type="InterPro" id="IPR006136">
    <property type="entry name" value="FlhB"/>
</dbReference>
<accession>A0A1E8CI43</accession>
<comment type="similarity">
    <text evidence="2 13">Belongs to the type III secretion exporter family.</text>
</comment>
<keyword evidence="5 13" id="KW-1003">Cell membrane</keyword>
<dbReference type="SUPFAM" id="SSF160544">
    <property type="entry name" value="EscU C-terminal domain-like"/>
    <property type="match status" value="1"/>
</dbReference>
<gene>
    <name evidence="13" type="primary">flhB</name>
    <name evidence="15" type="ORF">PHACT_01840</name>
</gene>
<evidence type="ECO:0000256" key="10">
    <source>
        <dbReference type="ARBA" id="ARBA00023136"/>
    </source>
</evidence>
<name>A0A1E8CI43_9GAMM</name>
<dbReference type="FunFam" id="3.40.1690.10:FF:000001">
    <property type="entry name" value="Flagellar biosynthetic protein FlhB"/>
    <property type="match status" value="1"/>
</dbReference>
<keyword evidence="7 13" id="KW-1005">Bacterial flagellum biogenesis</keyword>
<evidence type="ECO:0000256" key="11">
    <source>
        <dbReference type="ARBA" id="ARBA00023225"/>
    </source>
</evidence>